<evidence type="ECO:0000259" key="2">
    <source>
        <dbReference type="SMART" id="SM00860"/>
    </source>
</evidence>
<reference evidence="3" key="3">
    <citation type="submission" date="2023-08" db="EMBL/GenBank/DDBJ databases">
        <authorList>
            <person name="Sun Q."/>
            <person name="Ohkuma M."/>
        </authorList>
    </citation>
    <scope>NUCLEOTIDE SEQUENCE</scope>
    <source>
        <strain evidence="3">JCM 4205</strain>
    </source>
</reference>
<evidence type="ECO:0000256" key="1">
    <source>
        <dbReference type="ARBA" id="ARBA00023125"/>
    </source>
</evidence>
<proteinExistence type="predicted"/>
<evidence type="ECO:0000313" key="4">
    <source>
        <dbReference type="EMBL" id="QEV36437.1"/>
    </source>
</evidence>
<dbReference type="EMBL" id="CP023693">
    <property type="protein sequence ID" value="QEV36437.1"/>
    <property type="molecule type" value="Genomic_DNA"/>
</dbReference>
<dbReference type="InterPro" id="IPR018958">
    <property type="entry name" value="Knr4/Smi1-like_dom"/>
</dbReference>
<dbReference type="InterPro" id="IPR037883">
    <property type="entry name" value="Knr4/Smi1-like_sf"/>
</dbReference>
<reference evidence="3 6" key="1">
    <citation type="journal article" date="2014" name="Int. J. Syst. Evol. Microbiol.">
        <title>Complete genome sequence of Corynebacterium casei LMG S-19264T (=DSM 44701T), isolated from a smear-ripened cheese.</title>
        <authorList>
            <consortium name="US DOE Joint Genome Institute (JGI-PGF)"/>
            <person name="Walter F."/>
            <person name="Albersmeier A."/>
            <person name="Kalinowski J."/>
            <person name="Ruckert C."/>
        </authorList>
    </citation>
    <scope>NUCLEOTIDE SEQUENCE [LARGE SCALE GENOMIC DNA]</scope>
    <source>
        <strain evidence="3 6">JCM 4205</strain>
    </source>
</reference>
<reference evidence="4 5" key="2">
    <citation type="submission" date="2017-09" db="EMBL/GenBank/DDBJ databases">
        <authorList>
            <person name="Lee N."/>
            <person name="Cho B.-K."/>
        </authorList>
    </citation>
    <scope>NUCLEOTIDE SEQUENCE [LARGE SCALE GENOMIC DNA]</scope>
    <source>
        <strain evidence="4 5">ATCC 19740</strain>
    </source>
</reference>
<dbReference type="GeneID" id="95458611"/>
<sequence length="229" mass="24780">MTDLAALTALCPPPTAVPPAPDWSEVEEALGTGLPRDYKELVAAYGPGRFCEFVTLYRPHAPNRWTDLTGPVPTRLRGGIEEVRQAARTPRPLPCSSEDLLAVGVTDNGDHLFWVTRPAGAPDEWTIAVSESLGAPWFVHDGTLTAFLVGVLGGSVDVPLFPRDLLEHGPAFVPSTSRSRAPVVVSEAPVSTRAVRDWANANGYDLPERGRVPIEVVEAWKRGNRSTTR</sequence>
<dbReference type="Proteomes" id="UP000326029">
    <property type="component" value="Chromosome"/>
</dbReference>
<dbReference type="Gene3D" id="4.10.320.10">
    <property type="entry name" value="E3-binding domain"/>
    <property type="match status" value="1"/>
</dbReference>
<dbReference type="InterPro" id="IPR036625">
    <property type="entry name" value="E3-bd_dom_sf"/>
</dbReference>
<protein>
    <recommendedName>
        <fullName evidence="2">Knr4/Smi1-like domain-containing protein</fullName>
    </recommendedName>
</protein>
<dbReference type="SUPFAM" id="SSF160631">
    <property type="entry name" value="SMI1/KNR4-like"/>
    <property type="match status" value="1"/>
</dbReference>
<feature type="domain" description="Knr4/Smi1-like" evidence="2">
    <location>
        <begin position="18"/>
        <end position="150"/>
    </location>
</feature>
<dbReference type="SMART" id="SM00860">
    <property type="entry name" value="SMI1_KNR4"/>
    <property type="match status" value="1"/>
</dbReference>
<dbReference type="InterPro" id="IPR055370">
    <property type="entry name" value="Lsr2_DNA-bd"/>
</dbReference>
<keyword evidence="1" id="KW-0238">DNA-binding</keyword>
<dbReference type="Proteomes" id="UP000642014">
    <property type="component" value="Unassembled WGS sequence"/>
</dbReference>
<name>A0AAV4KCY5_9ACTN</name>
<evidence type="ECO:0000313" key="5">
    <source>
        <dbReference type="Proteomes" id="UP000326029"/>
    </source>
</evidence>
<dbReference type="GO" id="GO:0016746">
    <property type="term" value="F:acyltransferase activity"/>
    <property type="evidence" value="ECO:0007669"/>
    <property type="project" value="InterPro"/>
</dbReference>
<dbReference type="Pfam" id="PF14568">
    <property type="entry name" value="SUKH_6"/>
    <property type="match status" value="1"/>
</dbReference>
<organism evidence="3 6">
    <name type="scientific">Streptomyces cinereoruber</name>
    <dbReference type="NCBI Taxonomy" id="67260"/>
    <lineage>
        <taxon>Bacteria</taxon>
        <taxon>Bacillati</taxon>
        <taxon>Actinomycetota</taxon>
        <taxon>Actinomycetes</taxon>
        <taxon>Kitasatosporales</taxon>
        <taxon>Streptomycetaceae</taxon>
        <taxon>Streptomyces</taxon>
    </lineage>
</organism>
<dbReference type="AlphaFoldDB" id="A0AAV4KCY5"/>
<evidence type="ECO:0000313" key="6">
    <source>
        <dbReference type="Proteomes" id="UP000642014"/>
    </source>
</evidence>
<dbReference type="RefSeq" id="WP_109184842.1">
    <property type="nucleotide sequence ID" value="NZ_BMSJ01000002.1"/>
</dbReference>
<dbReference type="Pfam" id="PF23359">
    <property type="entry name" value="Lsr2_DNA-bd"/>
    <property type="match status" value="1"/>
</dbReference>
<dbReference type="EMBL" id="BMSJ01000002">
    <property type="protein sequence ID" value="GGR13107.1"/>
    <property type="molecule type" value="Genomic_DNA"/>
</dbReference>
<gene>
    <name evidence="4" type="ORF">CP977_33195</name>
    <name evidence="3" type="ORF">GCM10010497_14050</name>
</gene>
<dbReference type="GO" id="GO:0003677">
    <property type="term" value="F:DNA binding"/>
    <property type="evidence" value="ECO:0007669"/>
    <property type="project" value="UniProtKB-KW"/>
</dbReference>
<accession>A0AAV4KCY5</accession>
<evidence type="ECO:0000313" key="3">
    <source>
        <dbReference type="EMBL" id="GGR13107.1"/>
    </source>
</evidence>
<keyword evidence="5" id="KW-1185">Reference proteome</keyword>